<dbReference type="RefSeq" id="WP_062969436.1">
    <property type="nucleotide sequence ID" value="NZ_JAAXOS010000007.1"/>
</dbReference>
<protein>
    <recommendedName>
        <fullName evidence="1">TY-Chap N-terminal domain-containing protein</fullName>
    </recommendedName>
</protein>
<evidence type="ECO:0000313" key="2">
    <source>
        <dbReference type="EMBL" id="NKY27761.1"/>
    </source>
</evidence>
<keyword evidence="3" id="KW-1185">Reference proteome</keyword>
<sequence length="155" mass="17167">MTSWAEFGDGLTQHLATLSAGTVVIISEAGEPKERRRFVQFRQLDTMIWAELPGDSWLASDVRVGEAGGRAITDAGWQQPDADHCGNWWYELPWPASADGYRQLAARMITGLRDGFGITDPATLVYEAWNDRGGNLKVELPLLGLAIWGTSFDER</sequence>
<feature type="domain" description="TY-Chap N-terminal" evidence="1">
    <location>
        <begin position="2"/>
        <end position="124"/>
    </location>
</feature>
<organism evidence="2 3">
    <name type="scientific">Nocardia gamkensis</name>
    <dbReference type="NCBI Taxonomy" id="352869"/>
    <lineage>
        <taxon>Bacteria</taxon>
        <taxon>Bacillati</taxon>
        <taxon>Actinomycetota</taxon>
        <taxon>Actinomycetes</taxon>
        <taxon>Mycobacteriales</taxon>
        <taxon>Nocardiaceae</taxon>
        <taxon>Nocardia</taxon>
    </lineage>
</organism>
<proteinExistence type="predicted"/>
<evidence type="ECO:0000259" key="1">
    <source>
        <dbReference type="Pfam" id="PF22552"/>
    </source>
</evidence>
<name>A0A7X6R3Z0_9NOCA</name>
<accession>A0A7X6R3Z0</accession>
<dbReference type="InterPro" id="IPR054344">
    <property type="entry name" value="TY-Chap_N"/>
</dbReference>
<gene>
    <name evidence="2" type="ORF">HGB38_16225</name>
</gene>
<dbReference type="Proteomes" id="UP000540698">
    <property type="component" value="Unassembled WGS sequence"/>
</dbReference>
<reference evidence="2 3" key="1">
    <citation type="submission" date="2020-04" db="EMBL/GenBank/DDBJ databases">
        <title>MicrobeNet Type strains.</title>
        <authorList>
            <person name="Nicholson A.C."/>
        </authorList>
    </citation>
    <scope>NUCLEOTIDE SEQUENCE [LARGE SCALE GENOMIC DNA]</scope>
    <source>
        <strain evidence="2 3">DSM 44956</strain>
    </source>
</reference>
<dbReference type="AlphaFoldDB" id="A0A7X6R3Z0"/>
<comment type="caution">
    <text evidence="2">The sequence shown here is derived from an EMBL/GenBank/DDBJ whole genome shotgun (WGS) entry which is preliminary data.</text>
</comment>
<dbReference type="Pfam" id="PF22552">
    <property type="entry name" value="TY-Chap3"/>
    <property type="match status" value="1"/>
</dbReference>
<dbReference type="EMBL" id="JAAXOS010000007">
    <property type="protein sequence ID" value="NKY27761.1"/>
    <property type="molecule type" value="Genomic_DNA"/>
</dbReference>
<evidence type="ECO:0000313" key="3">
    <source>
        <dbReference type="Proteomes" id="UP000540698"/>
    </source>
</evidence>